<dbReference type="EMBL" id="JAPDRN010000029">
    <property type="protein sequence ID" value="KAJ9636467.1"/>
    <property type="molecule type" value="Genomic_DNA"/>
</dbReference>
<keyword evidence="2" id="KW-1185">Reference proteome</keyword>
<dbReference type="Proteomes" id="UP001172681">
    <property type="component" value="Unassembled WGS sequence"/>
</dbReference>
<comment type="caution">
    <text evidence="1">The sequence shown here is derived from an EMBL/GenBank/DDBJ whole genome shotgun (WGS) entry which is preliminary data.</text>
</comment>
<dbReference type="AlphaFoldDB" id="A0AA38Y5N6"/>
<name>A0AA38Y5N6_9EURO</name>
<evidence type="ECO:0000313" key="2">
    <source>
        <dbReference type="Proteomes" id="UP001172681"/>
    </source>
</evidence>
<reference evidence="1" key="1">
    <citation type="submission" date="2022-10" db="EMBL/GenBank/DDBJ databases">
        <title>Culturing micro-colonial fungi from biological soil crusts in the Mojave desert and describing Neophaeococcomyces mojavensis, and introducing the new genera and species Taxawa tesnikishii.</title>
        <authorList>
            <person name="Kurbessoian T."/>
            <person name="Stajich J.E."/>
        </authorList>
    </citation>
    <scope>NUCLEOTIDE SEQUENCE</scope>
    <source>
        <strain evidence="1">TK_35</strain>
    </source>
</reference>
<accession>A0AA38Y5N6</accession>
<organism evidence="1 2">
    <name type="scientific">Knufia peltigerae</name>
    <dbReference type="NCBI Taxonomy" id="1002370"/>
    <lineage>
        <taxon>Eukaryota</taxon>
        <taxon>Fungi</taxon>
        <taxon>Dikarya</taxon>
        <taxon>Ascomycota</taxon>
        <taxon>Pezizomycotina</taxon>
        <taxon>Eurotiomycetes</taxon>
        <taxon>Chaetothyriomycetidae</taxon>
        <taxon>Chaetothyriales</taxon>
        <taxon>Trichomeriaceae</taxon>
        <taxon>Knufia</taxon>
    </lineage>
</organism>
<evidence type="ECO:0000313" key="1">
    <source>
        <dbReference type="EMBL" id="KAJ9636467.1"/>
    </source>
</evidence>
<proteinExistence type="predicted"/>
<protein>
    <submittedName>
        <fullName evidence="1">Uncharacterized protein</fullName>
    </submittedName>
</protein>
<gene>
    <name evidence="1" type="ORF">H2204_005300</name>
</gene>
<sequence>MRDLLHLRKSVALPSTDRALVAELGGYQQPFCEITGDCVQDLKLNPSLDSIYEAHISRFNTIVDGPSTVFHANLTPNSLSDFPHDKGVATEIFIQYFPADYSDSDMFTVENAIKPIARLFEQTRRSGACMSTSGWILEDLLTPEGAPEAGQKAKAFLAFMAWDSVEAHLRFQNTETFRACIPQFANVKGLRHSDLVYVHCETL</sequence>